<accession>A0A0G1BMA1</accession>
<keyword evidence="11 12" id="KW-0326">Glycosidase</keyword>
<dbReference type="NCBIfam" id="TIGR01083">
    <property type="entry name" value="nth"/>
    <property type="match status" value="1"/>
</dbReference>
<keyword evidence="9 12" id="KW-0234">DNA repair</keyword>
<feature type="domain" description="HhH-GPD" evidence="13">
    <location>
        <begin position="70"/>
        <end position="218"/>
    </location>
</feature>
<sequence>MKNVNSHLGVGHLSGATKTVFTGKNLASESMELKKIRAEEVLKRLLTRFPDAKIALKYGNPIQLAVAVMLSAQCTDKKVNEVTEVLFKKYKTVNDFAAAKQKVLEKEIKSTGFYRVKAKNIIAAAKSIRIKFNGKLPQTMEEMTMLPGIARKSANIILGNVYGVVEGIAVDTHVMRISQRLGLTKFSEPVKIERDLMDLFPKDKWFKLTYLIIEHGRNICEAKKPKCSMCPLNNICPSAFNLSNWQ</sequence>
<dbReference type="PATRIC" id="fig|1618659.3.peg.626"/>
<dbReference type="InterPro" id="IPR004035">
    <property type="entry name" value="Endouclease-III_FeS-bd_BS"/>
</dbReference>
<dbReference type="SUPFAM" id="SSF48150">
    <property type="entry name" value="DNA-glycosylase"/>
    <property type="match status" value="1"/>
</dbReference>
<proteinExistence type="inferred from homology"/>
<evidence type="ECO:0000256" key="5">
    <source>
        <dbReference type="ARBA" id="ARBA00022801"/>
    </source>
</evidence>
<dbReference type="SMART" id="SM00478">
    <property type="entry name" value="ENDO3c"/>
    <property type="match status" value="1"/>
</dbReference>
<organism evidence="14 15">
    <name type="scientific">Candidatus Giovannonibacteria bacterium GW2011_GWF2_42_19</name>
    <dbReference type="NCBI Taxonomy" id="1618659"/>
    <lineage>
        <taxon>Bacteria</taxon>
        <taxon>Candidatus Giovannoniibacteriota</taxon>
    </lineage>
</organism>
<dbReference type="GO" id="GO:0046872">
    <property type="term" value="F:metal ion binding"/>
    <property type="evidence" value="ECO:0007669"/>
    <property type="project" value="UniProtKB-KW"/>
</dbReference>
<evidence type="ECO:0000256" key="2">
    <source>
        <dbReference type="ARBA" id="ARBA00022485"/>
    </source>
</evidence>
<keyword evidence="2 12" id="KW-0004">4Fe-4S</keyword>
<dbReference type="SMART" id="SM00525">
    <property type="entry name" value="FES"/>
    <property type="match status" value="1"/>
</dbReference>
<feature type="binding site" evidence="12">
    <location>
        <position position="220"/>
    </location>
    <ligand>
        <name>[4Fe-4S] cluster</name>
        <dbReference type="ChEBI" id="CHEBI:49883"/>
    </ligand>
</feature>
<evidence type="ECO:0000256" key="6">
    <source>
        <dbReference type="ARBA" id="ARBA00023004"/>
    </source>
</evidence>
<dbReference type="PROSITE" id="PS00764">
    <property type="entry name" value="ENDONUCLEASE_III_1"/>
    <property type="match status" value="1"/>
</dbReference>
<dbReference type="GO" id="GO:0006285">
    <property type="term" value="P:base-excision repair, AP site formation"/>
    <property type="evidence" value="ECO:0007669"/>
    <property type="project" value="TreeGrafter"/>
</dbReference>
<dbReference type="CDD" id="cd00056">
    <property type="entry name" value="ENDO3c"/>
    <property type="match status" value="1"/>
</dbReference>
<evidence type="ECO:0000256" key="9">
    <source>
        <dbReference type="ARBA" id="ARBA00023204"/>
    </source>
</evidence>
<comment type="cofactor">
    <cofactor evidence="12">
        <name>[4Fe-4S] cluster</name>
        <dbReference type="ChEBI" id="CHEBI:49883"/>
    </cofactor>
    <text evidence="12">Binds 1 [4Fe-4S] cluster.</text>
</comment>
<keyword evidence="4 12" id="KW-0227">DNA damage</keyword>
<dbReference type="Pfam" id="PF00730">
    <property type="entry name" value="HhH-GPD"/>
    <property type="match status" value="1"/>
</dbReference>
<dbReference type="FunFam" id="1.10.340.30:FF:000001">
    <property type="entry name" value="Endonuclease III"/>
    <property type="match status" value="1"/>
</dbReference>
<gene>
    <name evidence="12" type="primary">nth</name>
    <name evidence="14" type="ORF">UV11_C0016G0021</name>
</gene>
<evidence type="ECO:0000256" key="3">
    <source>
        <dbReference type="ARBA" id="ARBA00022723"/>
    </source>
</evidence>
<dbReference type="EC" id="4.2.99.18" evidence="12"/>
<dbReference type="InterPro" id="IPR005759">
    <property type="entry name" value="Nth"/>
</dbReference>
<keyword evidence="3 12" id="KW-0479">Metal-binding</keyword>
<keyword evidence="6 12" id="KW-0408">Iron</keyword>
<dbReference type="InterPro" id="IPR003651">
    <property type="entry name" value="Endonuclease3_FeS-loop_motif"/>
</dbReference>
<protein>
    <recommendedName>
        <fullName evidence="12">Endonuclease III</fullName>
        <ecNumber evidence="12">4.2.99.18</ecNumber>
    </recommendedName>
    <alternativeName>
        <fullName evidence="12">DNA-(apurinic or apyrimidinic site) lyase</fullName>
    </alternativeName>
</protein>
<evidence type="ECO:0000256" key="10">
    <source>
        <dbReference type="ARBA" id="ARBA00023239"/>
    </source>
</evidence>
<dbReference type="Proteomes" id="UP000034036">
    <property type="component" value="Unassembled WGS sequence"/>
</dbReference>
<keyword evidence="14" id="KW-0540">Nuclease</keyword>
<dbReference type="PIRSF" id="PIRSF001435">
    <property type="entry name" value="Nth"/>
    <property type="match status" value="1"/>
</dbReference>
<dbReference type="GO" id="GO:0140078">
    <property type="term" value="F:class I DNA-(apurinic or apyrimidinic site) endonuclease activity"/>
    <property type="evidence" value="ECO:0007669"/>
    <property type="project" value="UniProtKB-EC"/>
</dbReference>
<dbReference type="Gene3D" id="1.10.340.30">
    <property type="entry name" value="Hypothetical protein, domain 2"/>
    <property type="match status" value="1"/>
</dbReference>
<dbReference type="InterPro" id="IPR003265">
    <property type="entry name" value="HhH-GPD_domain"/>
</dbReference>
<dbReference type="InterPro" id="IPR011257">
    <property type="entry name" value="DNA_glycosylase"/>
</dbReference>
<evidence type="ECO:0000256" key="1">
    <source>
        <dbReference type="ARBA" id="ARBA00008343"/>
    </source>
</evidence>
<dbReference type="AlphaFoldDB" id="A0A0G1BMA1"/>
<keyword evidence="10 12" id="KW-0456">Lyase</keyword>
<evidence type="ECO:0000313" key="14">
    <source>
        <dbReference type="EMBL" id="KKS47406.1"/>
    </source>
</evidence>
<evidence type="ECO:0000256" key="8">
    <source>
        <dbReference type="ARBA" id="ARBA00023125"/>
    </source>
</evidence>
<dbReference type="STRING" id="1618659.UV11_C0016G0021"/>
<reference evidence="14" key="1">
    <citation type="journal article" date="2015" name="Nature">
        <title>rRNA introns, odd ribosomes, and small enigmatic genomes across a large radiation of phyla.</title>
        <authorList>
            <person name="Brown C.T."/>
            <person name="Hug L.A."/>
            <person name="Thomas B.C."/>
            <person name="Sharon I."/>
            <person name="Castelle C.J."/>
            <person name="Singh A."/>
            <person name="Wilkins M.J."/>
            <person name="Williams K.H."/>
            <person name="Banfield J.F."/>
        </authorList>
    </citation>
    <scope>NUCLEOTIDE SEQUENCE [LARGE SCALE GENOMIC DNA]</scope>
</reference>
<dbReference type="FunFam" id="1.10.1670.10:FF:000001">
    <property type="entry name" value="Endonuclease III"/>
    <property type="match status" value="1"/>
</dbReference>
<dbReference type="HAMAP" id="MF_00942">
    <property type="entry name" value="Nth"/>
    <property type="match status" value="1"/>
</dbReference>
<keyword evidence="8 12" id="KW-0238">DNA-binding</keyword>
<comment type="caution">
    <text evidence="14">The sequence shown here is derived from an EMBL/GenBank/DDBJ whole genome shotgun (WGS) entry which is preliminary data.</text>
</comment>
<evidence type="ECO:0000256" key="11">
    <source>
        <dbReference type="ARBA" id="ARBA00023295"/>
    </source>
</evidence>
<dbReference type="PROSITE" id="PS01155">
    <property type="entry name" value="ENDONUCLEASE_III_2"/>
    <property type="match status" value="1"/>
</dbReference>
<evidence type="ECO:0000259" key="13">
    <source>
        <dbReference type="SMART" id="SM00478"/>
    </source>
</evidence>
<comment type="function">
    <text evidence="12">DNA repair enzyme that has both DNA N-glycosylase activity and AP-lyase activity. The DNA N-glycosylase activity releases various damaged pyrimidines from DNA by cleaving the N-glycosidic bond, leaving an AP (apurinic/apyrimidinic) site. The AP-lyase activity cleaves the phosphodiester bond 3' to the AP site by a beta-elimination, leaving a 3'-terminal unsaturated sugar and a product with a terminal 5'-phosphate.</text>
</comment>
<dbReference type="PANTHER" id="PTHR10359:SF18">
    <property type="entry name" value="ENDONUCLEASE III"/>
    <property type="match status" value="1"/>
</dbReference>
<dbReference type="GO" id="GO:0003677">
    <property type="term" value="F:DNA binding"/>
    <property type="evidence" value="ECO:0007669"/>
    <property type="project" value="UniProtKB-UniRule"/>
</dbReference>
<keyword evidence="5 12" id="KW-0378">Hydrolase</keyword>
<feature type="binding site" evidence="12">
    <location>
        <position position="236"/>
    </location>
    <ligand>
        <name>[4Fe-4S] cluster</name>
        <dbReference type="ChEBI" id="CHEBI:49883"/>
    </ligand>
</feature>
<evidence type="ECO:0000256" key="4">
    <source>
        <dbReference type="ARBA" id="ARBA00022763"/>
    </source>
</evidence>
<dbReference type="Gene3D" id="1.10.1670.10">
    <property type="entry name" value="Helix-hairpin-Helix base-excision DNA repair enzymes (C-terminal)"/>
    <property type="match status" value="1"/>
</dbReference>
<dbReference type="InterPro" id="IPR023170">
    <property type="entry name" value="HhH_base_excis_C"/>
</dbReference>
<dbReference type="PANTHER" id="PTHR10359">
    <property type="entry name" value="A/G-SPECIFIC ADENINE GLYCOSYLASE/ENDONUCLEASE III"/>
    <property type="match status" value="1"/>
</dbReference>
<dbReference type="GO" id="GO:0019104">
    <property type="term" value="F:DNA N-glycosylase activity"/>
    <property type="evidence" value="ECO:0007669"/>
    <property type="project" value="UniProtKB-UniRule"/>
</dbReference>
<feature type="binding site" evidence="12">
    <location>
        <position position="230"/>
    </location>
    <ligand>
        <name>[4Fe-4S] cluster</name>
        <dbReference type="ChEBI" id="CHEBI:49883"/>
    </ligand>
</feature>
<evidence type="ECO:0000256" key="7">
    <source>
        <dbReference type="ARBA" id="ARBA00023014"/>
    </source>
</evidence>
<feature type="binding site" evidence="12">
    <location>
        <position position="227"/>
    </location>
    <ligand>
        <name>[4Fe-4S] cluster</name>
        <dbReference type="ChEBI" id="CHEBI:49883"/>
    </ligand>
</feature>
<comment type="similarity">
    <text evidence="1 12">Belongs to the Nth/MutY family.</text>
</comment>
<evidence type="ECO:0000256" key="12">
    <source>
        <dbReference type="HAMAP-Rule" id="MF_00942"/>
    </source>
</evidence>
<dbReference type="InterPro" id="IPR004036">
    <property type="entry name" value="Endonuclease-III-like_CS2"/>
</dbReference>
<comment type="catalytic activity">
    <reaction evidence="12">
        <text>2'-deoxyribonucleotide-(2'-deoxyribose 5'-phosphate)-2'-deoxyribonucleotide-DNA = a 3'-end 2'-deoxyribonucleotide-(2,3-dehydro-2,3-deoxyribose 5'-phosphate)-DNA + a 5'-end 5'-phospho-2'-deoxyribonucleoside-DNA + H(+)</text>
        <dbReference type="Rhea" id="RHEA:66592"/>
        <dbReference type="Rhea" id="RHEA-COMP:13180"/>
        <dbReference type="Rhea" id="RHEA-COMP:16897"/>
        <dbReference type="Rhea" id="RHEA-COMP:17067"/>
        <dbReference type="ChEBI" id="CHEBI:15378"/>
        <dbReference type="ChEBI" id="CHEBI:136412"/>
        <dbReference type="ChEBI" id="CHEBI:157695"/>
        <dbReference type="ChEBI" id="CHEBI:167181"/>
        <dbReference type="EC" id="4.2.99.18"/>
    </reaction>
</comment>
<name>A0A0G1BMA1_9BACT</name>
<keyword evidence="14" id="KW-0255">Endonuclease</keyword>
<keyword evidence="7 12" id="KW-0411">Iron-sulfur</keyword>
<dbReference type="GO" id="GO:0051539">
    <property type="term" value="F:4 iron, 4 sulfur cluster binding"/>
    <property type="evidence" value="ECO:0007669"/>
    <property type="project" value="UniProtKB-UniRule"/>
</dbReference>
<evidence type="ECO:0000313" key="15">
    <source>
        <dbReference type="Proteomes" id="UP000034036"/>
    </source>
</evidence>
<dbReference type="EMBL" id="LCDF01000016">
    <property type="protein sequence ID" value="KKS47406.1"/>
    <property type="molecule type" value="Genomic_DNA"/>
</dbReference>